<dbReference type="PANTHER" id="PTHR13802">
    <property type="entry name" value="MUCIN 4-RELATED"/>
    <property type="match status" value="1"/>
</dbReference>
<dbReference type="GO" id="GO:0005509">
    <property type="term" value="F:calcium ion binding"/>
    <property type="evidence" value="ECO:0007669"/>
    <property type="project" value="InterPro"/>
</dbReference>
<evidence type="ECO:0000259" key="13">
    <source>
        <dbReference type="PROSITE" id="PS51233"/>
    </source>
</evidence>
<dbReference type="SUPFAM" id="SSF57196">
    <property type="entry name" value="EGF/Laminin"/>
    <property type="match status" value="2"/>
</dbReference>
<dbReference type="SMART" id="SM00179">
    <property type="entry name" value="EGF_CA"/>
    <property type="match status" value="5"/>
</dbReference>
<dbReference type="PROSITE" id="PS50026">
    <property type="entry name" value="EGF_3"/>
    <property type="match status" value="3"/>
</dbReference>
<feature type="domain" description="EGF-like" evidence="11">
    <location>
        <begin position="687"/>
        <end position="727"/>
    </location>
</feature>
<dbReference type="InterPro" id="IPR005533">
    <property type="entry name" value="AMOP_dom"/>
</dbReference>
<evidence type="ECO:0000256" key="3">
    <source>
        <dbReference type="ARBA" id="ARBA00022692"/>
    </source>
</evidence>
<dbReference type="SMART" id="SM00181">
    <property type="entry name" value="EGF"/>
    <property type="match status" value="8"/>
</dbReference>
<keyword evidence="8 10" id="KW-1015">Disulfide bond</keyword>
<dbReference type="SMART" id="SM00216">
    <property type="entry name" value="VWD"/>
    <property type="match status" value="1"/>
</dbReference>
<dbReference type="FunFam" id="2.10.25.10:FF:000119">
    <property type="entry name" value="vitamin K-dependent protein S"/>
    <property type="match status" value="1"/>
</dbReference>
<evidence type="ECO:0000256" key="8">
    <source>
        <dbReference type="ARBA" id="ARBA00023157"/>
    </source>
</evidence>
<dbReference type="InterPro" id="IPR000152">
    <property type="entry name" value="EGF-type_Asp/Asn_hydroxyl_site"/>
</dbReference>
<keyword evidence="7" id="KW-0472">Membrane</keyword>
<dbReference type="GO" id="GO:0016020">
    <property type="term" value="C:membrane"/>
    <property type="evidence" value="ECO:0007669"/>
    <property type="project" value="UniProtKB-SubCell"/>
</dbReference>
<dbReference type="CDD" id="cd00054">
    <property type="entry name" value="EGF_CA"/>
    <property type="match status" value="2"/>
</dbReference>
<dbReference type="Pfam" id="PF07645">
    <property type="entry name" value="EGF_CA"/>
    <property type="match status" value="1"/>
</dbReference>
<dbReference type="FunFam" id="2.10.25.10:FF:000123">
    <property type="entry name" value="Crumbs homolog 1 (Drosophila)"/>
    <property type="match status" value="1"/>
</dbReference>
<keyword evidence="3" id="KW-0812">Transmembrane</keyword>
<dbReference type="PANTHER" id="PTHR13802:SF52">
    <property type="entry name" value="MUCIN-4"/>
    <property type="match status" value="1"/>
</dbReference>
<dbReference type="Pfam" id="PF12662">
    <property type="entry name" value="cEGF"/>
    <property type="match status" value="2"/>
</dbReference>
<dbReference type="InterPro" id="IPR026823">
    <property type="entry name" value="cEGF"/>
</dbReference>
<accession>A0AAD9UI12</accession>
<evidence type="ECO:0000259" key="11">
    <source>
        <dbReference type="PROSITE" id="PS50026"/>
    </source>
</evidence>
<comment type="subcellular location">
    <subcellularLocation>
        <location evidence="1">Membrane</location>
    </subcellularLocation>
</comment>
<dbReference type="InterPro" id="IPR051495">
    <property type="entry name" value="Epithelial_Barrier/Signaling"/>
</dbReference>
<dbReference type="InterPro" id="IPR018097">
    <property type="entry name" value="EGF_Ca-bd_CS"/>
</dbReference>
<keyword evidence="2 10" id="KW-0245">EGF-like domain</keyword>
<dbReference type="InterPro" id="IPR000742">
    <property type="entry name" value="EGF"/>
</dbReference>
<keyword evidence="4" id="KW-0732">Signal</keyword>
<evidence type="ECO:0000256" key="4">
    <source>
        <dbReference type="ARBA" id="ARBA00022729"/>
    </source>
</evidence>
<evidence type="ECO:0000256" key="10">
    <source>
        <dbReference type="PROSITE-ProRule" id="PRU00076"/>
    </source>
</evidence>
<dbReference type="Pfam" id="PF05345">
    <property type="entry name" value="He_PIG"/>
    <property type="match status" value="1"/>
</dbReference>
<sequence length="935" mass="103149">MTREALAQSGKSSAFEMAETVGNTGEMGKYFFRVSVGDASPNYDLMCRQWFWEQRNYWWMVVWGWMYTRVCPCDQRRVLRDRRWKFDFAEFWSSHGERVCYYERRPWWFSTQLCCYEYGTLIGRRDGSGGQTFYRHPRYGQQHIEADIKPKDWCCDKSDNCDIFYEARPLDTCWGYVPPFMAWFFGDPHIHTLDNYEYTFNGLGEYTLIGTTGGNFTLQGRTAKAIDEHGHETNATVFSAFAAKDFDSDRVYIAMNAARDGFVILIEGDEQTEWFTRANHSDEVDFSEVSISKDDDNSVSASFKSGFSITVGLNQSQLSITVAAPDDYLNQTMGLLGVFNKDPSDDLTPASGSALNVSTATEKTIFYQFGETWRISLQDSLFYYPAGSDYNTYNIRNFTPLFLEEVLGNMTEAMRAKAEKTCGDNRECLFDFAVTGNAAAAASGLDTNTKNKEISELMINDSPQISVPSTFNVTVSEMSTLTVNASDPNGDNVALTLRTDLPPGATFDNYTGVFTWTPVDTTPVNISFSAIDDKGAMAPSADVIVNMCDCSGHGECIFTEVREGEKASAMFRLVACDCAVGWAGESCEEDLDGCADNSCTAGTNCTDLTPQQQVVTGRAFNCSACPGGYEEDDGVCVDVNECNETSLHDCQQRCINKDPGFKNPGPRYLCDCHPGYRLDINGRNCSDVNECEERTSGCEHTCVNTVGNFSCSCYHGYTLNSDSKTCTQVGDQCVNTTCGFGCRTEGNGTVCFCPIGKLLKSDNVTCEDEDECHSSDTNACEHDCHNLEGGYNCSCHDGYILNADQRTCKRCPDGKWGPQCSRLCNCASPTTTCDPTSGCAECPPGFKGGDCYVDINECDTDPCGSNANCINIVGTFRCDCHDGYVQHNLTACAELDECESGPCQNGATCVDKFNNYTCSCMAGYTGPVCETGESS</sequence>
<evidence type="ECO:0000256" key="5">
    <source>
        <dbReference type="ARBA" id="ARBA00022737"/>
    </source>
</evidence>
<dbReference type="Gene3D" id="2.10.25.10">
    <property type="entry name" value="Laminin"/>
    <property type="match status" value="6"/>
</dbReference>
<dbReference type="Gene3D" id="2.60.40.10">
    <property type="entry name" value="Immunoglobulins"/>
    <property type="match status" value="1"/>
</dbReference>
<dbReference type="InterPro" id="IPR056619">
    <property type="entry name" value="C8-3_MUC4"/>
</dbReference>
<dbReference type="PROSITE" id="PS00022">
    <property type="entry name" value="EGF_1"/>
    <property type="match status" value="2"/>
</dbReference>
<dbReference type="InterPro" id="IPR013783">
    <property type="entry name" value="Ig-like_fold"/>
</dbReference>
<dbReference type="SUPFAM" id="SSF57184">
    <property type="entry name" value="Growth factor receptor domain"/>
    <property type="match status" value="2"/>
</dbReference>
<evidence type="ECO:0000259" key="12">
    <source>
        <dbReference type="PROSITE" id="PS50856"/>
    </source>
</evidence>
<dbReference type="Pfam" id="PF23263">
    <property type="entry name" value="C8-3_MUC4"/>
    <property type="match status" value="1"/>
</dbReference>
<dbReference type="PROSITE" id="PS01187">
    <property type="entry name" value="EGF_CA"/>
    <property type="match status" value="2"/>
</dbReference>
<dbReference type="SUPFAM" id="SSF49313">
    <property type="entry name" value="Cadherin-like"/>
    <property type="match status" value="1"/>
</dbReference>
<evidence type="ECO:0000256" key="1">
    <source>
        <dbReference type="ARBA" id="ARBA00004370"/>
    </source>
</evidence>
<evidence type="ECO:0008006" key="16">
    <source>
        <dbReference type="Google" id="ProtNLM"/>
    </source>
</evidence>
<keyword evidence="5" id="KW-0677">Repeat</keyword>
<reference evidence="14" key="1">
    <citation type="journal article" date="2023" name="Mol. Biol. Evol.">
        <title>Third-Generation Sequencing Reveals the Adaptive Role of the Epigenome in Three Deep-Sea Polychaetes.</title>
        <authorList>
            <person name="Perez M."/>
            <person name="Aroh O."/>
            <person name="Sun Y."/>
            <person name="Lan Y."/>
            <person name="Juniper S.K."/>
            <person name="Young C.R."/>
            <person name="Angers B."/>
            <person name="Qian P.Y."/>
        </authorList>
    </citation>
    <scope>NUCLEOTIDE SEQUENCE</scope>
    <source>
        <strain evidence="14">R07B-5</strain>
    </source>
</reference>
<feature type="domain" description="VWFD" evidence="13">
    <location>
        <begin position="180"/>
        <end position="381"/>
    </location>
</feature>
<dbReference type="EMBL" id="JAODUO010000088">
    <property type="protein sequence ID" value="KAK2190090.1"/>
    <property type="molecule type" value="Genomic_DNA"/>
</dbReference>
<dbReference type="Pfam" id="PF14670">
    <property type="entry name" value="FXa_inhibition"/>
    <property type="match status" value="1"/>
</dbReference>
<proteinExistence type="predicted"/>
<dbReference type="InterPro" id="IPR001846">
    <property type="entry name" value="VWF_type-D"/>
</dbReference>
<name>A0AAD9UI12_RIDPI</name>
<dbReference type="PROSITE" id="PS00010">
    <property type="entry name" value="ASX_HYDROXYL"/>
    <property type="match status" value="4"/>
</dbReference>
<dbReference type="InterPro" id="IPR009030">
    <property type="entry name" value="Growth_fac_rcpt_cys_sf"/>
</dbReference>
<feature type="domain" description="AMOP" evidence="12">
    <location>
        <begin position="39"/>
        <end position="168"/>
    </location>
</feature>
<dbReference type="PROSITE" id="PS51233">
    <property type="entry name" value="VWFD"/>
    <property type="match status" value="1"/>
</dbReference>
<dbReference type="Proteomes" id="UP001209878">
    <property type="component" value="Unassembled WGS sequence"/>
</dbReference>
<evidence type="ECO:0000256" key="9">
    <source>
        <dbReference type="ARBA" id="ARBA00023180"/>
    </source>
</evidence>
<evidence type="ECO:0000313" key="15">
    <source>
        <dbReference type="Proteomes" id="UP001209878"/>
    </source>
</evidence>
<dbReference type="Pfam" id="PF00094">
    <property type="entry name" value="VWD"/>
    <property type="match status" value="1"/>
</dbReference>
<dbReference type="PROSITE" id="PS01186">
    <property type="entry name" value="EGF_2"/>
    <property type="match status" value="5"/>
</dbReference>
<gene>
    <name evidence="14" type="ORF">NP493_88g00032</name>
</gene>
<dbReference type="PROSITE" id="PS50856">
    <property type="entry name" value="AMOP"/>
    <property type="match status" value="1"/>
</dbReference>
<keyword evidence="9" id="KW-0325">Glycoprotein</keyword>
<dbReference type="Pfam" id="PF00008">
    <property type="entry name" value="EGF"/>
    <property type="match status" value="1"/>
</dbReference>
<comment type="caution">
    <text evidence="10">Lacks conserved residue(s) required for the propagation of feature annotation.</text>
</comment>
<evidence type="ECO:0000256" key="2">
    <source>
        <dbReference type="ARBA" id="ARBA00022536"/>
    </source>
</evidence>
<dbReference type="AlphaFoldDB" id="A0AAD9UI12"/>
<keyword evidence="6" id="KW-1133">Transmembrane helix</keyword>
<feature type="disulfide bond" evidence="10">
    <location>
        <begin position="920"/>
        <end position="929"/>
    </location>
</feature>
<evidence type="ECO:0000256" key="6">
    <source>
        <dbReference type="ARBA" id="ARBA00022989"/>
    </source>
</evidence>
<comment type="caution">
    <text evidence="14">The sequence shown here is derived from an EMBL/GenBank/DDBJ whole genome shotgun (WGS) entry which is preliminary data.</text>
</comment>
<evidence type="ECO:0000256" key="7">
    <source>
        <dbReference type="ARBA" id="ARBA00023136"/>
    </source>
</evidence>
<keyword evidence="15" id="KW-1185">Reference proteome</keyword>
<evidence type="ECO:0000313" key="14">
    <source>
        <dbReference type="EMBL" id="KAK2190090.1"/>
    </source>
</evidence>
<organism evidence="14 15">
    <name type="scientific">Ridgeia piscesae</name>
    <name type="common">Tubeworm</name>
    <dbReference type="NCBI Taxonomy" id="27915"/>
    <lineage>
        <taxon>Eukaryota</taxon>
        <taxon>Metazoa</taxon>
        <taxon>Spiralia</taxon>
        <taxon>Lophotrochozoa</taxon>
        <taxon>Annelida</taxon>
        <taxon>Polychaeta</taxon>
        <taxon>Sedentaria</taxon>
        <taxon>Canalipalpata</taxon>
        <taxon>Sabellida</taxon>
        <taxon>Siboglinidae</taxon>
        <taxon>Ridgeia</taxon>
    </lineage>
</organism>
<dbReference type="InterPro" id="IPR015919">
    <property type="entry name" value="Cadherin-like_sf"/>
</dbReference>
<dbReference type="InterPro" id="IPR049883">
    <property type="entry name" value="NOTCH1_EGF-like"/>
</dbReference>
<feature type="domain" description="EGF-like" evidence="11">
    <location>
        <begin position="854"/>
        <end position="890"/>
    </location>
</feature>
<protein>
    <recommendedName>
        <fullName evidence="16">Mucin-like protein</fullName>
    </recommendedName>
</protein>
<feature type="domain" description="EGF-like" evidence="11">
    <location>
        <begin position="894"/>
        <end position="930"/>
    </location>
</feature>
<dbReference type="InterPro" id="IPR001881">
    <property type="entry name" value="EGF-like_Ca-bd_dom"/>
</dbReference>